<organism evidence="1 2">
    <name type="scientific">Trifolium medium</name>
    <dbReference type="NCBI Taxonomy" id="97028"/>
    <lineage>
        <taxon>Eukaryota</taxon>
        <taxon>Viridiplantae</taxon>
        <taxon>Streptophyta</taxon>
        <taxon>Embryophyta</taxon>
        <taxon>Tracheophyta</taxon>
        <taxon>Spermatophyta</taxon>
        <taxon>Magnoliopsida</taxon>
        <taxon>eudicotyledons</taxon>
        <taxon>Gunneridae</taxon>
        <taxon>Pentapetalae</taxon>
        <taxon>rosids</taxon>
        <taxon>fabids</taxon>
        <taxon>Fabales</taxon>
        <taxon>Fabaceae</taxon>
        <taxon>Papilionoideae</taxon>
        <taxon>50 kb inversion clade</taxon>
        <taxon>NPAAA clade</taxon>
        <taxon>Hologalegina</taxon>
        <taxon>IRL clade</taxon>
        <taxon>Trifolieae</taxon>
        <taxon>Trifolium</taxon>
    </lineage>
</organism>
<proteinExistence type="predicted"/>
<dbReference type="EMBL" id="LXQA010587508">
    <property type="protein sequence ID" value="MCI60757.1"/>
    <property type="molecule type" value="Genomic_DNA"/>
</dbReference>
<evidence type="ECO:0000313" key="1">
    <source>
        <dbReference type="EMBL" id="MCI60757.1"/>
    </source>
</evidence>
<protein>
    <submittedName>
        <fullName evidence="1">Uncharacterized protein</fullName>
    </submittedName>
</protein>
<name>A0A392TJY6_9FABA</name>
<keyword evidence="2" id="KW-1185">Reference proteome</keyword>
<evidence type="ECO:0000313" key="2">
    <source>
        <dbReference type="Proteomes" id="UP000265520"/>
    </source>
</evidence>
<accession>A0A392TJY6</accession>
<comment type="caution">
    <text evidence="1">The sequence shown here is derived from an EMBL/GenBank/DDBJ whole genome shotgun (WGS) entry which is preliminary data.</text>
</comment>
<feature type="non-terminal residue" evidence="1">
    <location>
        <position position="73"/>
    </location>
</feature>
<sequence>MDIDYNIRKDEPPAITEESTPAAVALYERWERSNRLRVMFIKTKVTAGIRGYVDQHENVRDLLKAIDDQFVTS</sequence>
<reference evidence="1 2" key="1">
    <citation type="journal article" date="2018" name="Front. Plant Sci.">
        <title>Red Clover (Trifolium pratense) and Zigzag Clover (T. medium) - A Picture of Genomic Similarities and Differences.</title>
        <authorList>
            <person name="Dluhosova J."/>
            <person name="Istvanek J."/>
            <person name="Nedelnik J."/>
            <person name="Repkova J."/>
        </authorList>
    </citation>
    <scope>NUCLEOTIDE SEQUENCE [LARGE SCALE GENOMIC DNA]</scope>
    <source>
        <strain evidence="2">cv. 10/8</strain>
        <tissue evidence="1">Leaf</tissue>
    </source>
</reference>
<dbReference type="Proteomes" id="UP000265520">
    <property type="component" value="Unassembled WGS sequence"/>
</dbReference>
<dbReference type="AlphaFoldDB" id="A0A392TJY6"/>